<evidence type="ECO:0000256" key="8">
    <source>
        <dbReference type="ARBA" id="ARBA00022793"/>
    </source>
</evidence>
<comment type="catalytic activity">
    <reaction evidence="12 13">
        <text>oxaloacetate + ATP = phosphoenolpyruvate + ADP + CO2</text>
        <dbReference type="Rhea" id="RHEA:18617"/>
        <dbReference type="ChEBI" id="CHEBI:16452"/>
        <dbReference type="ChEBI" id="CHEBI:16526"/>
        <dbReference type="ChEBI" id="CHEBI:30616"/>
        <dbReference type="ChEBI" id="CHEBI:58702"/>
        <dbReference type="ChEBI" id="CHEBI:456216"/>
        <dbReference type="EC" id="4.1.1.49"/>
    </reaction>
</comment>
<keyword evidence="14" id="KW-0418">Kinase</keyword>
<evidence type="ECO:0000313" key="15">
    <source>
        <dbReference type="Proteomes" id="UP000178485"/>
    </source>
</evidence>
<dbReference type="InterPro" id="IPR001272">
    <property type="entry name" value="PEP_carboxykinase_ATP"/>
</dbReference>
<dbReference type="PANTHER" id="PTHR30031:SF0">
    <property type="entry name" value="PHOSPHOENOLPYRUVATE CARBOXYKINASE (ATP)"/>
    <property type="match status" value="1"/>
</dbReference>
<dbReference type="GO" id="GO:0046872">
    <property type="term" value="F:metal ion binding"/>
    <property type="evidence" value="ECO:0007669"/>
    <property type="project" value="UniProtKB-KW"/>
</dbReference>
<dbReference type="PANTHER" id="PTHR30031">
    <property type="entry name" value="PHOSPHOENOLPYRUVATE CARBOXYKINASE ATP"/>
    <property type="match status" value="1"/>
</dbReference>
<dbReference type="Gene3D" id="2.170.8.10">
    <property type="entry name" value="Phosphoenolpyruvate Carboxykinase, domain 2"/>
    <property type="match status" value="1"/>
</dbReference>
<dbReference type="KEGG" id="pmuc:ING2E5A_0390"/>
<dbReference type="SUPFAM" id="SSF53795">
    <property type="entry name" value="PEP carboxykinase-like"/>
    <property type="match status" value="1"/>
</dbReference>
<organism evidence="14 15">
    <name type="scientific">Petrimonas mucosa</name>
    <dbReference type="NCBI Taxonomy" id="1642646"/>
    <lineage>
        <taxon>Bacteria</taxon>
        <taxon>Pseudomonadati</taxon>
        <taxon>Bacteroidota</taxon>
        <taxon>Bacteroidia</taxon>
        <taxon>Bacteroidales</taxon>
        <taxon>Dysgonomonadaceae</taxon>
        <taxon>Petrimonas</taxon>
    </lineage>
</organism>
<dbReference type="GO" id="GO:0004612">
    <property type="term" value="F:phosphoenolpyruvate carboxykinase (ATP) activity"/>
    <property type="evidence" value="ECO:0007669"/>
    <property type="project" value="UniProtKB-UniRule"/>
</dbReference>
<dbReference type="EC" id="4.1.1.49" evidence="3 13"/>
<keyword evidence="6 13" id="KW-0479">Metal-binding</keyword>
<name>A0A1G4G3W5_9BACT</name>
<dbReference type="NCBIfam" id="NF006821">
    <property type="entry name" value="PRK09344.1-3"/>
    <property type="match status" value="1"/>
</dbReference>
<dbReference type="NCBIfam" id="TIGR00224">
    <property type="entry name" value="pckA"/>
    <property type="match status" value="1"/>
</dbReference>
<feature type="binding site" evidence="13">
    <location>
        <position position="59"/>
    </location>
    <ligand>
        <name>substrate</name>
    </ligand>
</feature>
<evidence type="ECO:0000256" key="12">
    <source>
        <dbReference type="ARBA" id="ARBA00047371"/>
    </source>
</evidence>
<keyword evidence="14" id="KW-0670">Pyruvate</keyword>
<dbReference type="UniPathway" id="UPA00138"/>
<evidence type="ECO:0000256" key="3">
    <source>
        <dbReference type="ARBA" id="ARBA00012363"/>
    </source>
</evidence>
<gene>
    <name evidence="13 14" type="primary">pckA</name>
    <name evidence="14" type="ORF">ING2E5A_0390</name>
</gene>
<dbReference type="GO" id="GO:0006094">
    <property type="term" value="P:gluconeogenesis"/>
    <property type="evidence" value="ECO:0007669"/>
    <property type="project" value="UniProtKB-UniRule"/>
</dbReference>
<reference evidence="14 15" key="1">
    <citation type="submission" date="2016-08" db="EMBL/GenBank/DDBJ databases">
        <authorList>
            <person name="Seilhamer J.J."/>
        </authorList>
    </citation>
    <scope>NUCLEOTIDE SEQUENCE [LARGE SCALE GENOMIC DNA]</scope>
    <source>
        <strain evidence="14">ING2-E5A</strain>
    </source>
</reference>
<dbReference type="Gene3D" id="3.40.449.10">
    <property type="entry name" value="Phosphoenolpyruvate Carboxykinase, domain 1"/>
    <property type="match status" value="1"/>
</dbReference>
<dbReference type="Pfam" id="PF01293">
    <property type="entry name" value="PEPCK_ATP"/>
    <property type="match status" value="1"/>
</dbReference>
<feature type="binding site" evidence="13">
    <location>
        <position position="325"/>
    </location>
    <ligand>
        <name>ATP</name>
        <dbReference type="ChEBI" id="CHEBI:30616"/>
    </ligand>
</feature>
<dbReference type="FunFam" id="3.40.449.10:FF:000001">
    <property type="entry name" value="Phosphoenolpyruvate carboxykinase (ATP)"/>
    <property type="match status" value="1"/>
</dbReference>
<feature type="binding site" evidence="13">
    <location>
        <position position="198"/>
    </location>
    <ligand>
        <name>substrate</name>
    </ligand>
</feature>
<evidence type="ECO:0000256" key="13">
    <source>
        <dbReference type="HAMAP-Rule" id="MF_00453"/>
    </source>
</evidence>
<keyword evidence="9 13" id="KW-0067">ATP-binding</keyword>
<keyword evidence="15" id="KW-1185">Reference proteome</keyword>
<dbReference type="SUPFAM" id="SSF68923">
    <property type="entry name" value="PEP carboxykinase N-terminal domain"/>
    <property type="match status" value="1"/>
</dbReference>
<accession>A0A1G4G3W5</accession>
<keyword evidence="4 13" id="KW-0312">Gluconeogenesis</keyword>
<dbReference type="PIRSF" id="PIRSF006294">
    <property type="entry name" value="PEP_crbxkin"/>
    <property type="match status" value="1"/>
</dbReference>
<dbReference type="GO" id="GO:0016301">
    <property type="term" value="F:kinase activity"/>
    <property type="evidence" value="ECO:0007669"/>
    <property type="project" value="UniProtKB-KW"/>
</dbReference>
<comment type="subcellular location">
    <subcellularLocation>
        <location evidence="13">Cytoplasm</location>
    </subcellularLocation>
</comment>
<dbReference type="PROSITE" id="PS00532">
    <property type="entry name" value="PEPCK_ATP"/>
    <property type="match status" value="1"/>
</dbReference>
<keyword evidence="10 13" id="KW-0464">Manganese</keyword>
<dbReference type="RefSeq" id="WP_071135945.1">
    <property type="nucleotide sequence ID" value="NZ_DUQN01000071.1"/>
</dbReference>
<evidence type="ECO:0000256" key="10">
    <source>
        <dbReference type="ARBA" id="ARBA00023211"/>
    </source>
</evidence>
<dbReference type="InterPro" id="IPR015994">
    <property type="entry name" value="PEPCK_ATP_CS"/>
</dbReference>
<feature type="binding site" evidence="13">
    <location>
        <position position="204"/>
    </location>
    <ligand>
        <name>ATP</name>
        <dbReference type="ChEBI" id="CHEBI:30616"/>
    </ligand>
</feature>
<sequence>MANLDLSKYGIVGNFEIVHNPTYEELFQAEIDPSNEGFERGVLTTTGAVAVDTGKFTGRSPKDKFFVLDDTTRETLWWDGTINRPTTPEVFDHCKNLVTEQLSKAKKLYVVDAFCGTNEDTRMKVRFVMEVAWQAHFVTNMFIRPSHYELANFGEPDFVCLNGSKTTNPNWKEQGLNSEVFTLFDLTRKMQVIGGTWYGGEMKKGIFSLMNYYLPLKGIASMHCSANVGADGDVAIFFGLSGTGKTTLSADPKRYLIGDDEHGWDDHGVFNYEGGCYAKVIDLEKDKEPDIWRAIRRDALLENVTVLPDGTPDYSAAASKTENTRVSYPIYHINKIVSPSRAGHAKKIIYLSADAFGVLPPVSILDDKAAQYHFLSGFTSKLAGTERGINEPVPSFSPAFGEAFLTLHPTIYAKTLIGKAKEHNAKVYLVNTGWNGTGKRISLKNTRAIIDAIIDGSIEEAETIRIPILNLVAPVALKNVDTEILDPRNTYADVAEWEAKARSLAAKYIKNFEQYCDNDDARALVAAGPQLD</sequence>
<evidence type="ECO:0000313" key="14">
    <source>
        <dbReference type="EMBL" id="SCM55463.1"/>
    </source>
</evidence>
<feature type="binding site" evidence="13">
    <location>
        <position position="204"/>
    </location>
    <ligand>
        <name>substrate</name>
    </ligand>
</feature>
<dbReference type="Proteomes" id="UP000178485">
    <property type="component" value="Chromosome i"/>
</dbReference>
<protein>
    <recommendedName>
        <fullName evidence="3 13">Phosphoenolpyruvate carboxykinase (ATP)</fullName>
        <shortName evidence="13">PCK</shortName>
        <shortName evidence="13">PEP carboxykinase</shortName>
        <shortName evidence="13">PEPCK</shortName>
        <ecNumber evidence="3 13">4.1.1.49</ecNumber>
    </recommendedName>
</protein>
<keyword evidence="5 13" id="KW-0963">Cytoplasm</keyword>
<evidence type="ECO:0000256" key="4">
    <source>
        <dbReference type="ARBA" id="ARBA00022432"/>
    </source>
</evidence>
<comment type="similarity">
    <text evidence="2 13">Belongs to the phosphoenolpyruvate carboxykinase (ATP) family.</text>
</comment>
<evidence type="ECO:0000256" key="9">
    <source>
        <dbReference type="ARBA" id="ARBA00022840"/>
    </source>
</evidence>
<evidence type="ECO:0000256" key="6">
    <source>
        <dbReference type="ARBA" id="ARBA00022723"/>
    </source>
</evidence>
<keyword evidence="8 13" id="KW-0210">Decarboxylase</keyword>
<comment type="cofactor">
    <cofactor evidence="13">
        <name>Mn(2+)</name>
        <dbReference type="ChEBI" id="CHEBI:29035"/>
    </cofactor>
    <text evidence="13">Binds 1 Mn(2+) ion per subunit.</text>
</comment>
<dbReference type="NCBIfam" id="NF006820">
    <property type="entry name" value="PRK09344.1-2"/>
    <property type="match status" value="1"/>
</dbReference>
<feature type="binding site" evidence="13">
    <location>
        <position position="260"/>
    </location>
    <ligand>
        <name>Mn(2+)</name>
        <dbReference type="ChEBI" id="CHEBI:29035"/>
    </ligand>
</feature>
<dbReference type="NCBIfam" id="NF006819">
    <property type="entry name" value="PRK09344.1-1"/>
    <property type="match status" value="1"/>
</dbReference>
<evidence type="ECO:0000256" key="1">
    <source>
        <dbReference type="ARBA" id="ARBA00004742"/>
    </source>
</evidence>
<feature type="binding site" evidence="13">
    <location>
        <position position="223"/>
    </location>
    <ligand>
        <name>ATP</name>
        <dbReference type="ChEBI" id="CHEBI:30616"/>
    </ligand>
</feature>
<feature type="binding site" evidence="13">
    <location>
        <position position="446"/>
    </location>
    <ligand>
        <name>ATP</name>
        <dbReference type="ChEBI" id="CHEBI:30616"/>
    </ligand>
</feature>
<evidence type="ECO:0000256" key="11">
    <source>
        <dbReference type="ARBA" id="ARBA00023239"/>
    </source>
</evidence>
<keyword evidence="14" id="KW-0808">Transferase</keyword>
<keyword evidence="11 13" id="KW-0456">Lyase</keyword>
<dbReference type="GO" id="GO:0005524">
    <property type="term" value="F:ATP binding"/>
    <property type="evidence" value="ECO:0007669"/>
    <property type="project" value="UniProtKB-UniRule"/>
</dbReference>
<dbReference type="AlphaFoldDB" id="A0A1G4G3W5"/>
<feature type="binding site" evidence="13">
    <location>
        <position position="204"/>
    </location>
    <ligand>
        <name>Mn(2+)</name>
        <dbReference type="ChEBI" id="CHEBI:29035"/>
    </ligand>
</feature>
<evidence type="ECO:0000256" key="5">
    <source>
        <dbReference type="ARBA" id="ARBA00022490"/>
    </source>
</evidence>
<dbReference type="InterPro" id="IPR013035">
    <property type="entry name" value="PEP_carboxykinase_C"/>
</dbReference>
<dbReference type="InterPro" id="IPR008210">
    <property type="entry name" value="PEP_carboxykinase_N"/>
</dbReference>
<dbReference type="Gene3D" id="3.90.228.20">
    <property type="match status" value="1"/>
</dbReference>
<evidence type="ECO:0000256" key="2">
    <source>
        <dbReference type="ARBA" id="ARBA00006052"/>
    </source>
</evidence>
<feature type="binding site" evidence="13">
    <location>
        <position position="325"/>
    </location>
    <ligand>
        <name>substrate</name>
    </ligand>
</feature>
<feature type="binding site" evidence="13">
    <location>
        <begin position="440"/>
        <end position="441"/>
    </location>
    <ligand>
        <name>ATP</name>
        <dbReference type="ChEBI" id="CHEBI:30616"/>
    </ligand>
</feature>
<comment type="pathway">
    <text evidence="1 13">Carbohydrate biosynthesis; gluconeogenesis.</text>
</comment>
<evidence type="ECO:0000256" key="7">
    <source>
        <dbReference type="ARBA" id="ARBA00022741"/>
    </source>
</evidence>
<dbReference type="GO" id="GO:0005829">
    <property type="term" value="C:cytosol"/>
    <property type="evidence" value="ECO:0007669"/>
    <property type="project" value="TreeGrafter"/>
</dbReference>
<dbReference type="EMBL" id="LT608328">
    <property type="protein sequence ID" value="SCM55463.1"/>
    <property type="molecule type" value="Genomic_DNA"/>
</dbReference>
<keyword evidence="7 13" id="KW-0547">Nucleotide-binding</keyword>
<dbReference type="HAMAP" id="MF_00453">
    <property type="entry name" value="PEPCK_ATP"/>
    <property type="match status" value="1"/>
</dbReference>
<proteinExistence type="inferred from homology"/>
<feature type="binding site" evidence="13">
    <location>
        <position position="288"/>
    </location>
    <ligand>
        <name>ATP</name>
        <dbReference type="ChEBI" id="CHEBI:30616"/>
    </ligand>
</feature>
<feature type="binding site" evidence="13">
    <location>
        <begin position="239"/>
        <end position="247"/>
    </location>
    <ligand>
        <name>ATP</name>
        <dbReference type="ChEBI" id="CHEBI:30616"/>
    </ligand>
</feature>
<feature type="binding site" evidence="13">
    <location>
        <position position="223"/>
    </location>
    <ligand>
        <name>Mn(2+)</name>
        <dbReference type="ChEBI" id="CHEBI:29035"/>
    </ligand>
</feature>
<dbReference type="STRING" id="1642646.ING2E5A_0390"/>
<comment type="function">
    <text evidence="13">Involved in the gluconeogenesis. Catalyzes the conversion of oxaloacetate (OAA) to phosphoenolpyruvate (PEP) through direct phosphoryl transfer between the nucleoside triphosphate and OAA.</text>
</comment>